<feature type="compositionally biased region" description="Basic and acidic residues" evidence="1">
    <location>
        <begin position="11"/>
        <end position="27"/>
    </location>
</feature>
<evidence type="ECO:0000313" key="3">
    <source>
        <dbReference type="Proteomes" id="UP000290289"/>
    </source>
</evidence>
<proteinExistence type="predicted"/>
<accession>A0A498JGU3</accession>
<dbReference type="AlphaFoldDB" id="A0A498JGU3"/>
<sequence length="75" mass="7679">MAQLEDLDGVGLDHGDGGDDVSGRGNKDVVSAARQVGVPTRISGRLRDCASARSAGIISRLVVGDSKGWFGIAVL</sequence>
<protein>
    <submittedName>
        <fullName evidence="2">Uncharacterized protein</fullName>
    </submittedName>
</protein>
<feature type="region of interest" description="Disordered" evidence="1">
    <location>
        <begin position="1"/>
        <end position="28"/>
    </location>
</feature>
<dbReference type="EMBL" id="RDQH01000333">
    <property type="protein sequence ID" value="RXH94366.1"/>
    <property type="molecule type" value="Genomic_DNA"/>
</dbReference>
<organism evidence="2 3">
    <name type="scientific">Malus domestica</name>
    <name type="common">Apple</name>
    <name type="synonym">Pyrus malus</name>
    <dbReference type="NCBI Taxonomy" id="3750"/>
    <lineage>
        <taxon>Eukaryota</taxon>
        <taxon>Viridiplantae</taxon>
        <taxon>Streptophyta</taxon>
        <taxon>Embryophyta</taxon>
        <taxon>Tracheophyta</taxon>
        <taxon>Spermatophyta</taxon>
        <taxon>Magnoliopsida</taxon>
        <taxon>eudicotyledons</taxon>
        <taxon>Gunneridae</taxon>
        <taxon>Pentapetalae</taxon>
        <taxon>rosids</taxon>
        <taxon>fabids</taxon>
        <taxon>Rosales</taxon>
        <taxon>Rosaceae</taxon>
        <taxon>Amygdaloideae</taxon>
        <taxon>Maleae</taxon>
        <taxon>Malus</taxon>
    </lineage>
</organism>
<evidence type="ECO:0000256" key="1">
    <source>
        <dbReference type="SAM" id="MobiDB-lite"/>
    </source>
</evidence>
<evidence type="ECO:0000313" key="2">
    <source>
        <dbReference type="EMBL" id="RXH94366.1"/>
    </source>
</evidence>
<comment type="caution">
    <text evidence="2">The sequence shown here is derived from an EMBL/GenBank/DDBJ whole genome shotgun (WGS) entry which is preliminary data.</text>
</comment>
<keyword evidence="3" id="KW-1185">Reference proteome</keyword>
<reference evidence="2 3" key="1">
    <citation type="submission" date="2018-10" db="EMBL/GenBank/DDBJ databases">
        <title>A high-quality apple genome assembly.</title>
        <authorList>
            <person name="Hu J."/>
        </authorList>
    </citation>
    <scope>NUCLEOTIDE SEQUENCE [LARGE SCALE GENOMIC DNA]</scope>
    <source>
        <strain evidence="3">cv. HFTH1</strain>
        <tissue evidence="2">Young leaf</tissue>
    </source>
</reference>
<name>A0A498JGU3_MALDO</name>
<gene>
    <name evidence="2" type="ORF">DVH24_024050</name>
</gene>
<dbReference type="Proteomes" id="UP000290289">
    <property type="component" value="Chromosome 7"/>
</dbReference>